<evidence type="ECO:0000313" key="1">
    <source>
        <dbReference type="EMBL" id="KAK1870368.1"/>
    </source>
</evidence>
<protein>
    <submittedName>
        <fullName evidence="1">Uncharacterized protein</fullName>
    </submittedName>
</protein>
<sequence length="427" mass="47262">MEEKQLNGKASSVIVTVQAHFSKRSELSIPSGLGEDDDEFMMEICRQDLDQWCAELYTRAVDVAQKKMDETRAKDAQKSPQRRTGLNIGDFVLVGGSSRIPGFRRLLQERFPLAKIFLRLDADEAVALGAADQAWSLSTKKAGSGLAGCLLLMDVTPLSLGVEVGSKHILERVIERNASRPAKFTKPFTIQDKTPGRPKVIKFKIFEGDAAVSHDARFLGAFSIRDLVWPLDELPDVHVTVEVDVSGVLRVTAQDMCADPATPKARLTIDNNLRKTDDEAMVRVLAAAYGIRADAASRRKWEKERARMYGFCDAVDKRIATAKEAVTTSMSKADKASLSSLAVKCKEWVKDARPRTVSKDYITHRNAELKDKVVELMEKRKNLQAAAESSQFRRGAPLKRPRETSADKDVTNSGDGVEDKGETHGDE</sequence>
<dbReference type="EMBL" id="CM020620">
    <property type="protein sequence ID" value="KAK1870368.1"/>
    <property type="molecule type" value="Genomic_DNA"/>
</dbReference>
<gene>
    <name evidence="1" type="ORF">I4F81_012830</name>
</gene>
<evidence type="ECO:0000313" key="2">
    <source>
        <dbReference type="Proteomes" id="UP000798662"/>
    </source>
</evidence>
<dbReference type="Proteomes" id="UP000798662">
    <property type="component" value="Chromosome 3"/>
</dbReference>
<organism evidence="1 2">
    <name type="scientific">Pyropia yezoensis</name>
    <name type="common">Susabi-nori</name>
    <name type="synonym">Porphyra yezoensis</name>
    <dbReference type="NCBI Taxonomy" id="2788"/>
    <lineage>
        <taxon>Eukaryota</taxon>
        <taxon>Rhodophyta</taxon>
        <taxon>Bangiophyceae</taxon>
        <taxon>Bangiales</taxon>
        <taxon>Bangiaceae</taxon>
        <taxon>Pyropia</taxon>
    </lineage>
</organism>
<reference evidence="1" key="1">
    <citation type="submission" date="2019-11" db="EMBL/GenBank/DDBJ databases">
        <title>Nori genome reveals adaptations in red seaweeds to the harsh intertidal environment.</title>
        <authorList>
            <person name="Wang D."/>
            <person name="Mao Y."/>
        </authorList>
    </citation>
    <scope>NUCLEOTIDE SEQUENCE</scope>
    <source>
        <tissue evidence="1">Gametophyte</tissue>
    </source>
</reference>
<accession>A0ACC3CJV9</accession>
<comment type="caution">
    <text evidence="1">The sequence shown here is derived from an EMBL/GenBank/DDBJ whole genome shotgun (WGS) entry which is preliminary data.</text>
</comment>
<name>A0ACC3CJV9_PYRYE</name>
<keyword evidence="2" id="KW-1185">Reference proteome</keyword>
<proteinExistence type="predicted"/>